<proteinExistence type="predicted"/>
<feature type="signal peptide" evidence="1">
    <location>
        <begin position="1"/>
        <end position="19"/>
    </location>
</feature>
<reference evidence="3 4" key="1">
    <citation type="submission" date="2018-06" db="EMBL/GenBank/DDBJ databases">
        <title>Genomic Encyclopedia of Archaeal and Bacterial Type Strains, Phase II (KMG-II): from individual species to whole genera.</title>
        <authorList>
            <person name="Goeker M."/>
        </authorList>
    </citation>
    <scope>NUCLEOTIDE SEQUENCE [LARGE SCALE GENOMIC DNA]</scope>
    <source>
        <strain evidence="3 4">DSM 23857</strain>
    </source>
</reference>
<dbReference type="InterPro" id="IPR011250">
    <property type="entry name" value="OMP/PagP_B-barrel"/>
</dbReference>
<dbReference type="RefSeq" id="WP_148707446.1">
    <property type="nucleotide sequence ID" value="NZ_QLLL01000013.1"/>
</dbReference>
<dbReference type="InterPro" id="IPR045743">
    <property type="entry name" value="DUF6089"/>
</dbReference>
<evidence type="ECO:0000259" key="2">
    <source>
        <dbReference type="Pfam" id="PF19573"/>
    </source>
</evidence>
<evidence type="ECO:0000256" key="1">
    <source>
        <dbReference type="SAM" id="SignalP"/>
    </source>
</evidence>
<keyword evidence="1" id="KW-0732">Signal</keyword>
<protein>
    <submittedName>
        <fullName evidence="3">Outer membrane protein with beta-barrel domain</fullName>
    </submittedName>
</protein>
<evidence type="ECO:0000313" key="4">
    <source>
        <dbReference type="Proteomes" id="UP000249547"/>
    </source>
</evidence>
<name>A0A327Q1Y1_9BACT</name>
<dbReference type="OrthoDB" id="654178at2"/>
<organism evidence="3 4">
    <name type="scientific">Chitinophaga skermanii</name>
    <dbReference type="NCBI Taxonomy" id="331697"/>
    <lineage>
        <taxon>Bacteria</taxon>
        <taxon>Pseudomonadati</taxon>
        <taxon>Bacteroidota</taxon>
        <taxon>Chitinophagia</taxon>
        <taxon>Chitinophagales</taxon>
        <taxon>Chitinophagaceae</taxon>
        <taxon>Chitinophaga</taxon>
    </lineage>
</organism>
<sequence length="289" mass="32407">MKKILLFCATLMTPFLVKAQQDWHIGGMVGISNYSGDLSEKRVDFKYTKPTIGIFVRKDINRYLTLRAGLQWGMVAAADSTAKSAAYRNRNLSFRSHIGEINLIGEFNFMDMEETGFTPYIFAGISGFAFNPEARLQGQWITLRNLGTEGQGLSQYPDRNPYNLFQFAIPFGVGAKYELNETWTVGLEFGLRYTFTDYLDDVSSTYVDQNTLLLYRGATAVEMAYRGDEVNPKNGTPGVYPPDGTVRGNPKNKDWYAFSGITIAYRLAGGGNSAQRRALRNTGCPNMRF</sequence>
<comment type="caution">
    <text evidence="3">The sequence shown here is derived from an EMBL/GenBank/DDBJ whole genome shotgun (WGS) entry which is preliminary data.</text>
</comment>
<dbReference type="EMBL" id="QLLL01000013">
    <property type="protein sequence ID" value="RAI97874.1"/>
    <property type="molecule type" value="Genomic_DNA"/>
</dbReference>
<dbReference type="Pfam" id="PF19573">
    <property type="entry name" value="DUF6089"/>
    <property type="match status" value="1"/>
</dbReference>
<evidence type="ECO:0000313" key="3">
    <source>
        <dbReference type="EMBL" id="RAI97874.1"/>
    </source>
</evidence>
<keyword evidence="4" id="KW-1185">Reference proteome</keyword>
<dbReference type="Gene3D" id="2.40.160.20">
    <property type="match status" value="1"/>
</dbReference>
<accession>A0A327Q1Y1</accession>
<dbReference type="AlphaFoldDB" id="A0A327Q1Y1"/>
<gene>
    <name evidence="3" type="ORF">LX64_04924</name>
</gene>
<feature type="chain" id="PRO_5016253705" evidence="1">
    <location>
        <begin position="20"/>
        <end position="289"/>
    </location>
</feature>
<dbReference type="Proteomes" id="UP000249547">
    <property type="component" value="Unassembled WGS sequence"/>
</dbReference>
<dbReference type="SUPFAM" id="SSF56925">
    <property type="entry name" value="OMPA-like"/>
    <property type="match status" value="1"/>
</dbReference>
<feature type="domain" description="DUF6089" evidence="2">
    <location>
        <begin position="3"/>
        <end position="203"/>
    </location>
</feature>